<sequence length="51" mass="5730">MNIIGATIPIGKLKKETFGSADFVYLLVTSPIRFGHMKFVKRDKEGFSNIL</sequence>
<dbReference type="EMBL" id="KI294849">
    <property type="protein sequence ID" value="ESA03732.1"/>
    <property type="molecule type" value="Genomic_DNA"/>
</dbReference>
<evidence type="ECO:0000313" key="1">
    <source>
        <dbReference type="EMBL" id="ESA03732.1"/>
    </source>
</evidence>
<accession>U9T8J8</accession>
<name>U9T8J8_RHIID</name>
<organism evidence="1">
    <name type="scientific">Rhizophagus irregularis (strain DAOM 181602 / DAOM 197198 / MUCL 43194)</name>
    <name type="common">Arbuscular mycorrhizal fungus</name>
    <name type="synonym">Glomus intraradices</name>
    <dbReference type="NCBI Taxonomy" id="747089"/>
    <lineage>
        <taxon>Eukaryota</taxon>
        <taxon>Fungi</taxon>
        <taxon>Fungi incertae sedis</taxon>
        <taxon>Mucoromycota</taxon>
        <taxon>Glomeromycotina</taxon>
        <taxon>Glomeromycetes</taxon>
        <taxon>Glomerales</taxon>
        <taxon>Glomeraceae</taxon>
        <taxon>Rhizophagus</taxon>
    </lineage>
</organism>
<proteinExistence type="predicted"/>
<reference evidence="1" key="1">
    <citation type="submission" date="2013-07" db="EMBL/GenBank/DDBJ databases">
        <title>The genome of an arbuscular mycorrhizal fungus provides insights into the evolution of the oldest plant symbiosis.</title>
        <authorList>
            <consortium name="DOE Joint Genome Institute"/>
            <person name="Tisserant E."/>
            <person name="Malbreil M."/>
            <person name="Kuo A."/>
            <person name="Kohler A."/>
            <person name="Symeonidi A."/>
            <person name="Balestrini R."/>
            <person name="Charron P."/>
            <person name="Duensing N."/>
            <person name="Frei-dit-Frey N."/>
            <person name="Gianinazzi-Pearson V."/>
            <person name="Gilbert B."/>
            <person name="Handa Y."/>
            <person name="Hijri M."/>
            <person name="Kaul R."/>
            <person name="Kawaguchi M."/>
            <person name="Krajinski F."/>
            <person name="Lammers P."/>
            <person name="Lapierre D."/>
            <person name="Masclaux F.G."/>
            <person name="Murat C."/>
            <person name="Morin E."/>
            <person name="Ndikumana S."/>
            <person name="Pagni M."/>
            <person name="Petitpierre D."/>
            <person name="Requena N."/>
            <person name="Rosikiewicz P."/>
            <person name="Riley R."/>
            <person name="Saito K."/>
            <person name="San Clemente H."/>
            <person name="Shapiro H."/>
            <person name="van Tuinen D."/>
            <person name="Becard G."/>
            <person name="Bonfante P."/>
            <person name="Paszkowski U."/>
            <person name="Shachar-Hill Y."/>
            <person name="Young J.P."/>
            <person name="Sanders I.R."/>
            <person name="Henrissat B."/>
            <person name="Rensing S.A."/>
            <person name="Grigoriev I.V."/>
            <person name="Corradi N."/>
            <person name="Roux C."/>
            <person name="Martin F."/>
        </authorList>
    </citation>
    <scope>NUCLEOTIDE SEQUENCE</scope>
    <source>
        <strain evidence="1">DAOM 197198</strain>
    </source>
</reference>
<protein>
    <submittedName>
        <fullName evidence="1">Uncharacterized protein</fullName>
    </submittedName>
</protein>
<dbReference type="HOGENOM" id="CLU_3107600_0_0_1"/>
<dbReference type="AlphaFoldDB" id="U9T8J8"/>
<gene>
    <name evidence="1" type="ORF">GLOINDRAFT_336611</name>
</gene>